<dbReference type="Gene3D" id="3.40.50.300">
    <property type="entry name" value="P-loop containing nucleotide triphosphate hydrolases"/>
    <property type="match status" value="1"/>
</dbReference>
<dbReference type="InterPro" id="IPR036322">
    <property type="entry name" value="WD40_repeat_dom_sf"/>
</dbReference>
<dbReference type="InterPro" id="IPR035994">
    <property type="entry name" value="Nucleoside_phosphorylase_sf"/>
</dbReference>
<feature type="domain" description="Nephrocystin 3-like N-terminal" evidence="4">
    <location>
        <begin position="364"/>
        <end position="516"/>
    </location>
</feature>
<dbReference type="Pfam" id="PF24883">
    <property type="entry name" value="NPHP3_N"/>
    <property type="match status" value="1"/>
</dbReference>
<dbReference type="Proteomes" id="UP000720189">
    <property type="component" value="Unassembled WGS sequence"/>
</dbReference>
<dbReference type="Pfam" id="PF00400">
    <property type="entry name" value="WD40"/>
    <property type="match status" value="2"/>
</dbReference>
<dbReference type="GO" id="GO:0009116">
    <property type="term" value="P:nucleoside metabolic process"/>
    <property type="evidence" value="ECO:0007669"/>
    <property type="project" value="InterPro"/>
</dbReference>
<evidence type="ECO:0000256" key="3">
    <source>
        <dbReference type="SAM" id="MobiDB-lite"/>
    </source>
</evidence>
<feature type="repeat" description="WD" evidence="2">
    <location>
        <begin position="1249"/>
        <end position="1278"/>
    </location>
</feature>
<evidence type="ECO:0000313" key="5">
    <source>
        <dbReference type="EMBL" id="KAH7260907.1"/>
    </source>
</evidence>
<dbReference type="OrthoDB" id="674604at2759"/>
<dbReference type="InterPro" id="IPR001680">
    <property type="entry name" value="WD40_rpt"/>
</dbReference>
<name>A0A9P9KFM3_FUSRE</name>
<dbReference type="RefSeq" id="XP_046052784.1">
    <property type="nucleotide sequence ID" value="XM_046189755.1"/>
</dbReference>
<proteinExistence type="predicted"/>
<dbReference type="SMART" id="SM00320">
    <property type="entry name" value="WD40"/>
    <property type="match status" value="3"/>
</dbReference>
<dbReference type="InterPro" id="IPR015943">
    <property type="entry name" value="WD40/YVTN_repeat-like_dom_sf"/>
</dbReference>
<feature type="region of interest" description="Disordered" evidence="3">
    <location>
        <begin position="1001"/>
        <end position="1037"/>
    </location>
</feature>
<evidence type="ECO:0000256" key="2">
    <source>
        <dbReference type="PROSITE-ProRule" id="PRU00221"/>
    </source>
</evidence>
<dbReference type="Gene3D" id="2.130.10.10">
    <property type="entry name" value="YVTN repeat-like/Quinoprotein amine dehydrogenase"/>
    <property type="match status" value="3"/>
</dbReference>
<gene>
    <name evidence="5" type="ORF">BKA55DRAFT_535916</name>
</gene>
<dbReference type="SUPFAM" id="SSF53167">
    <property type="entry name" value="Purine and uridine phosphorylases"/>
    <property type="match status" value="1"/>
</dbReference>
<dbReference type="EMBL" id="JAGMUX010000004">
    <property type="protein sequence ID" value="KAH7260907.1"/>
    <property type="molecule type" value="Genomic_DNA"/>
</dbReference>
<dbReference type="GeneID" id="70219709"/>
<feature type="repeat" description="WD" evidence="2">
    <location>
        <begin position="920"/>
        <end position="962"/>
    </location>
</feature>
<dbReference type="PANTHER" id="PTHR46082">
    <property type="entry name" value="ATP/GTP-BINDING PROTEIN-RELATED"/>
    <property type="match status" value="1"/>
</dbReference>
<dbReference type="PROSITE" id="PS50082">
    <property type="entry name" value="WD_REPEATS_2"/>
    <property type="match status" value="2"/>
</dbReference>
<dbReference type="SUPFAM" id="SSF52540">
    <property type="entry name" value="P-loop containing nucleoside triphosphate hydrolases"/>
    <property type="match status" value="1"/>
</dbReference>
<evidence type="ECO:0000313" key="6">
    <source>
        <dbReference type="Proteomes" id="UP000720189"/>
    </source>
</evidence>
<dbReference type="SUPFAM" id="SSF50978">
    <property type="entry name" value="WD40 repeat-like"/>
    <property type="match status" value="2"/>
</dbReference>
<sequence length="1637" mass="182645">MKPRLGSSELYTIAWIAALPIERAAATALLHEIHDEPDGFVQHETDNNSYSWGRIGEHNIVIASLQAGVYGTISAATTASDLICSLPHIRIGLLVGIGGGISKLDEDQDIRLGDVVVSQPDGTTGGVVQYDFGKAKAEGVWEQKGSLDKPPPVLLHALASLQARHEMMPSKIPDLLQAMWDANDRYMTKGKRNYTHPGAENDRLYKSEYSHVGGLTCAKCDPEWEVEREERESTDPEIHYGIIASGDSLIKDAATRDKLSDRQQFLCVEMEAAGLMDRFPCLVVRGICHYTDSHKNDRWQRYAAATAAAFAVELLEHVPATQVQATRKVIEAVKSLEEKIDTLSASVQNVDSNIVLDRLPNAEDDTSKPILWLNGMAGTGKSTIARTVAKLRAECGDLGASFFFKRGEADRESLAKVMPSIARQLARTVPGFAQFVKNAIDSHPDIVGKPVAKQFAELIEAPLKELTKASTEIFPLIIVIDALDECEGEGEIRSLIDILSRASSIQHCLRILITSRPDLPIRLGFEKAVDTYRALVLHDMPVDTIKHDIMTFLVNEFERIRVDFNSVVPKELKLPPSWPGEDAINKLTEMAVPLFSFAATVCRFVSDYKVDSPSERLYRYLQLSDNNYGTHLGQIYGPVLRSIVTGVSGEERRRIVEQTCHIVGSIVILASPLSIMALSKLLELPVSVVHSRLIALHSILNIPSNLHEPVRLLHISLRGYLTDPNQNQKNEFWVDEQRIHLGPFKNSLRVMDVSLKEDICNLVWPGAQRTEIPSAQVASCISDELQYACRHWVNHFQKIESSLLNLEEVFAFLQKHLFHWLEALSLIGRFKESFQAIRILQTSIKNEQNKTYGQLLRKIHSFLQMNSTIIDQHPLQLYSSLLCSTPSGSQLDQTIPKRLPPWLRHGPEPNKASDKAQYILEGHKTEVSHCCFSLSNSHLVSCSSDGRTMRIWRLDTGECIRVIASEGGGSWKPFKLSYDGLWIAATIVTYSDELEFNAVRDEGESNTSIQGEEADTRSDTDESTTGSSEEDESDGRSDNHRYVRFLKLWHANTEESIGPLPLQGGMQPFQISPDSKLLALIKDTGTAVVLRLDKAGSPQENRLARCKRITGITGGAFFRHHHRYGMQNLLSPYRIEFSPDSSILTIVSSFTGKYAVWETKTFECIRYQKMTPLFRTVFHRDSIRDKSASVAVTGDSSIMAAGAFSDKSWRFEIGENGPTDNNGQFEIRWLDSGVVCTIDCQGHIEHTQFSPNHTTLASICKDGSVRTWRVETGECLTLFENVQEWSDISLSPDLTLLGSAGCTKTISVWANDSGDMDTYDCIHEFDEGLEKRTSDDYGYPELFQFTKDKKYLFVSRTTSVYKRDGGYDNTITSLDGHFRVWDVRTGQCIISSQTKIHSANFNGDFEGSAVSVAPDDHYIVSVRDRNITIIAIDIFPVTHELALTGLVYDVAVSPDSRFLLVLSSETINQGWGILDRQELLLSKFSIASADHIFSIIPPISAQEILAVSSDAKFLVLRTFDYHQRGAKAILTDIGELLYEFALPFAINHVSLTQNESVLLSYEHTYLTFRNSSTGQIIGRLNVNFGCLPRRLSFDASTQQIHTNFGTVATHEYFTAIDHCEISLTGHLAGYGISNDRS</sequence>
<evidence type="ECO:0000259" key="4">
    <source>
        <dbReference type="Pfam" id="PF24883"/>
    </source>
</evidence>
<dbReference type="InterPro" id="IPR027417">
    <property type="entry name" value="P-loop_NTPase"/>
</dbReference>
<keyword evidence="2" id="KW-0853">WD repeat</keyword>
<dbReference type="PANTHER" id="PTHR46082:SF11">
    <property type="entry name" value="AAA+ ATPASE DOMAIN-CONTAINING PROTEIN-RELATED"/>
    <property type="match status" value="1"/>
</dbReference>
<dbReference type="Gene3D" id="3.40.50.1580">
    <property type="entry name" value="Nucleoside phosphorylase domain"/>
    <property type="match status" value="1"/>
</dbReference>
<dbReference type="InterPro" id="IPR056884">
    <property type="entry name" value="NPHP3-like_N"/>
</dbReference>
<reference evidence="5" key="1">
    <citation type="journal article" date="2021" name="Nat. Commun.">
        <title>Genetic determinants of endophytism in the Arabidopsis root mycobiome.</title>
        <authorList>
            <person name="Mesny F."/>
            <person name="Miyauchi S."/>
            <person name="Thiergart T."/>
            <person name="Pickel B."/>
            <person name="Atanasova L."/>
            <person name="Karlsson M."/>
            <person name="Huettel B."/>
            <person name="Barry K.W."/>
            <person name="Haridas S."/>
            <person name="Chen C."/>
            <person name="Bauer D."/>
            <person name="Andreopoulos W."/>
            <person name="Pangilinan J."/>
            <person name="LaButti K."/>
            <person name="Riley R."/>
            <person name="Lipzen A."/>
            <person name="Clum A."/>
            <person name="Drula E."/>
            <person name="Henrissat B."/>
            <person name="Kohler A."/>
            <person name="Grigoriev I.V."/>
            <person name="Martin F.M."/>
            <person name="Hacquard S."/>
        </authorList>
    </citation>
    <scope>NUCLEOTIDE SEQUENCE</scope>
    <source>
        <strain evidence="5">MPI-CAGE-AT-0023</strain>
    </source>
</reference>
<keyword evidence="1" id="KW-0677">Repeat</keyword>
<accession>A0A9P9KFM3</accession>
<protein>
    <recommendedName>
        <fullName evidence="4">Nephrocystin 3-like N-terminal domain-containing protein</fullName>
    </recommendedName>
</protein>
<organism evidence="5 6">
    <name type="scientific">Fusarium redolens</name>
    <dbReference type="NCBI Taxonomy" id="48865"/>
    <lineage>
        <taxon>Eukaryota</taxon>
        <taxon>Fungi</taxon>
        <taxon>Dikarya</taxon>
        <taxon>Ascomycota</taxon>
        <taxon>Pezizomycotina</taxon>
        <taxon>Sordariomycetes</taxon>
        <taxon>Hypocreomycetidae</taxon>
        <taxon>Hypocreales</taxon>
        <taxon>Nectriaceae</taxon>
        <taxon>Fusarium</taxon>
        <taxon>Fusarium redolens species complex</taxon>
    </lineage>
</organism>
<keyword evidence="6" id="KW-1185">Reference proteome</keyword>
<dbReference type="InterPro" id="IPR053137">
    <property type="entry name" value="NLR-like"/>
</dbReference>
<evidence type="ECO:0000256" key="1">
    <source>
        <dbReference type="ARBA" id="ARBA00022737"/>
    </source>
</evidence>
<comment type="caution">
    <text evidence="5">The sequence shown here is derived from an EMBL/GenBank/DDBJ whole genome shotgun (WGS) entry which is preliminary data.</text>
</comment>
<dbReference type="GO" id="GO:0003824">
    <property type="term" value="F:catalytic activity"/>
    <property type="evidence" value="ECO:0007669"/>
    <property type="project" value="InterPro"/>
</dbReference>